<dbReference type="Proteomes" id="UP001286313">
    <property type="component" value="Unassembled WGS sequence"/>
</dbReference>
<evidence type="ECO:0000313" key="3">
    <source>
        <dbReference type="Proteomes" id="UP001286313"/>
    </source>
</evidence>
<accession>A0AAE1FZM6</accession>
<gene>
    <name evidence="2" type="ORF">Pcinc_012073</name>
</gene>
<comment type="caution">
    <text evidence="2">The sequence shown here is derived from an EMBL/GenBank/DDBJ whole genome shotgun (WGS) entry which is preliminary data.</text>
</comment>
<name>A0AAE1FZM6_PETCI</name>
<organism evidence="2 3">
    <name type="scientific">Petrolisthes cinctipes</name>
    <name type="common">Flat porcelain crab</name>
    <dbReference type="NCBI Taxonomy" id="88211"/>
    <lineage>
        <taxon>Eukaryota</taxon>
        <taxon>Metazoa</taxon>
        <taxon>Ecdysozoa</taxon>
        <taxon>Arthropoda</taxon>
        <taxon>Crustacea</taxon>
        <taxon>Multicrustacea</taxon>
        <taxon>Malacostraca</taxon>
        <taxon>Eumalacostraca</taxon>
        <taxon>Eucarida</taxon>
        <taxon>Decapoda</taxon>
        <taxon>Pleocyemata</taxon>
        <taxon>Anomura</taxon>
        <taxon>Galatheoidea</taxon>
        <taxon>Porcellanidae</taxon>
        <taxon>Petrolisthes</taxon>
    </lineage>
</organism>
<sequence length="84" mass="9273">MEDRLKRTKAGGDGKWWWATGPGRQGLRQPHGRSHSLVLAGPVHLHDSVGSQLYPHTDVRTRLPASRNMTVAVASCTVKSVFEQ</sequence>
<dbReference type="AlphaFoldDB" id="A0AAE1FZM6"/>
<protein>
    <submittedName>
        <fullName evidence="2">Uncharacterized protein</fullName>
    </submittedName>
</protein>
<keyword evidence="3" id="KW-1185">Reference proteome</keyword>
<evidence type="ECO:0000256" key="1">
    <source>
        <dbReference type="SAM" id="MobiDB-lite"/>
    </source>
</evidence>
<reference evidence="2" key="1">
    <citation type="submission" date="2023-10" db="EMBL/GenBank/DDBJ databases">
        <title>Genome assemblies of two species of porcelain crab, Petrolisthes cinctipes and Petrolisthes manimaculis (Anomura: Porcellanidae).</title>
        <authorList>
            <person name="Angst P."/>
        </authorList>
    </citation>
    <scope>NUCLEOTIDE SEQUENCE</scope>
    <source>
        <strain evidence="2">PB745_01</strain>
        <tissue evidence="2">Gill</tissue>
    </source>
</reference>
<feature type="region of interest" description="Disordered" evidence="1">
    <location>
        <begin position="1"/>
        <end position="32"/>
    </location>
</feature>
<proteinExistence type="predicted"/>
<dbReference type="EMBL" id="JAWQEG010000972">
    <property type="protein sequence ID" value="KAK3883633.1"/>
    <property type="molecule type" value="Genomic_DNA"/>
</dbReference>
<evidence type="ECO:0000313" key="2">
    <source>
        <dbReference type="EMBL" id="KAK3883633.1"/>
    </source>
</evidence>